<dbReference type="Gene3D" id="3.30.710.10">
    <property type="entry name" value="Potassium Channel Kv1.1, Chain A"/>
    <property type="match status" value="1"/>
</dbReference>
<dbReference type="AlphaFoldDB" id="A0A9W6YXZ0"/>
<dbReference type="PANTHER" id="PTHR47369">
    <property type="entry name" value="BTB/POZ DOMAIN-CONTAINING PROTEIN"/>
    <property type="match status" value="1"/>
</dbReference>
<dbReference type="EMBL" id="BSXU01001979">
    <property type="protein sequence ID" value="GMG33038.1"/>
    <property type="molecule type" value="Genomic_DNA"/>
</dbReference>
<comment type="caution">
    <text evidence="2">The sequence shown here is derived from an EMBL/GenBank/DDBJ whole genome shotgun (WGS) entry which is preliminary data.</text>
</comment>
<dbReference type="OrthoDB" id="6359943at2759"/>
<keyword evidence="3" id="KW-1185">Reference proteome</keyword>
<accession>A0A9W6YXZ0</accession>
<dbReference type="PANTHER" id="PTHR47369:SF1">
    <property type="entry name" value="BTB_POZ DOMAIN-CONTAINING PROTEIN"/>
    <property type="match status" value="1"/>
</dbReference>
<organism evidence="2 3">
    <name type="scientific">Ambrosiozyma monospora</name>
    <name type="common">Yeast</name>
    <name type="synonym">Endomycopsis monosporus</name>
    <dbReference type="NCBI Taxonomy" id="43982"/>
    <lineage>
        <taxon>Eukaryota</taxon>
        <taxon>Fungi</taxon>
        <taxon>Dikarya</taxon>
        <taxon>Ascomycota</taxon>
        <taxon>Saccharomycotina</taxon>
        <taxon>Pichiomycetes</taxon>
        <taxon>Pichiales</taxon>
        <taxon>Pichiaceae</taxon>
        <taxon>Ambrosiozyma</taxon>
    </lineage>
</organism>
<feature type="domain" description="BTB" evidence="1">
    <location>
        <begin position="24"/>
        <end position="93"/>
    </location>
</feature>
<gene>
    <name evidence="2" type="ORF">Amon01_000422500</name>
</gene>
<evidence type="ECO:0000313" key="3">
    <source>
        <dbReference type="Proteomes" id="UP001165063"/>
    </source>
</evidence>
<sequence>MFYTTDEAVTSYLSEELLTKGLLSDIQINAFGKKYKLHTLIIRRSPYFKRLSSLDFANFEDLTLNDAPRVLSVETDDPFITKESFELMLKRLYGCSDGAEEEKMPLSVIATAVFFQLNDIKDSILFNYQFKRLTTQLAQWMAKW</sequence>
<protein>
    <submittedName>
        <fullName evidence="2">Unnamed protein product</fullName>
    </submittedName>
</protein>
<proteinExistence type="predicted"/>
<evidence type="ECO:0000313" key="2">
    <source>
        <dbReference type="EMBL" id="GMG33038.1"/>
    </source>
</evidence>
<dbReference type="PROSITE" id="PS50097">
    <property type="entry name" value="BTB"/>
    <property type="match status" value="1"/>
</dbReference>
<dbReference type="InterPro" id="IPR000210">
    <property type="entry name" value="BTB/POZ_dom"/>
</dbReference>
<name>A0A9W6YXZ0_AMBMO</name>
<evidence type="ECO:0000259" key="1">
    <source>
        <dbReference type="PROSITE" id="PS50097"/>
    </source>
</evidence>
<reference evidence="2" key="1">
    <citation type="submission" date="2023-04" db="EMBL/GenBank/DDBJ databases">
        <title>Ambrosiozyma monospora NBRC 1965.</title>
        <authorList>
            <person name="Ichikawa N."/>
            <person name="Sato H."/>
            <person name="Tonouchi N."/>
        </authorList>
    </citation>
    <scope>NUCLEOTIDE SEQUENCE</scope>
    <source>
        <strain evidence="2">NBRC 1965</strain>
    </source>
</reference>
<dbReference type="Proteomes" id="UP001165063">
    <property type="component" value="Unassembled WGS sequence"/>
</dbReference>
<dbReference type="InterPro" id="IPR011333">
    <property type="entry name" value="SKP1/BTB/POZ_sf"/>
</dbReference>
<dbReference type="SUPFAM" id="SSF54695">
    <property type="entry name" value="POZ domain"/>
    <property type="match status" value="1"/>
</dbReference>